<evidence type="ECO:0000256" key="16">
    <source>
        <dbReference type="ARBA" id="ARBA00023170"/>
    </source>
</evidence>
<keyword evidence="15 22" id="KW-0472">Membrane</keyword>
<keyword evidence="11 20" id="KW-0547">Nucleotide-binding</keyword>
<keyword evidence="14 22" id="KW-1133">Transmembrane helix</keyword>
<keyword evidence="4" id="KW-0723">Serine/threonine-protein kinase</keyword>
<name>A0A0E0L4U5_ORYPU</name>
<keyword evidence="5" id="KW-0597">Phosphoprotein</keyword>
<dbReference type="FunFam" id="3.30.200.20:FF:000394">
    <property type="entry name" value="Leucine-rich repeat receptor-like protein kinase"/>
    <property type="match status" value="4"/>
</dbReference>
<feature type="region of interest" description="Disordered" evidence="21">
    <location>
        <begin position="549"/>
        <end position="570"/>
    </location>
</feature>
<dbReference type="InterPro" id="IPR001245">
    <property type="entry name" value="Ser-Thr/Tyr_kinase_cat_dom"/>
</dbReference>
<evidence type="ECO:0000256" key="1">
    <source>
        <dbReference type="ARBA" id="ARBA00004162"/>
    </source>
</evidence>
<dbReference type="SUPFAM" id="SSF52047">
    <property type="entry name" value="RNI-like"/>
    <property type="match status" value="1"/>
</dbReference>
<reference evidence="25" key="1">
    <citation type="submission" date="2015-04" db="UniProtKB">
        <authorList>
            <consortium name="EnsemblPlants"/>
        </authorList>
    </citation>
    <scope>IDENTIFICATION</scope>
</reference>
<keyword evidence="12" id="KW-0418">Kinase</keyword>
<feature type="region of interest" description="Disordered" evidence="21">
    <location>
        <begin position="1485"/>
        <end position="1510"/>
    </location>
</feature>
<evidence type="ECO:0000256" key="14">
    <source>
        <dbReference type="ARBA" id="ARBA00022989"/>
    </source>
</evidence>
<feature type="signal peptide" evidence="23">
    <location>
        <begin position="1"/>
        <end position="18"/>
    </location>
</feature>
<dbReference type="Pfam" id="PF00560">
    <property type="entry name" value="LRR_1"/>
    <property type="match status" value="1"/>
</dbReference>
<feature type="binding site" evidence="20">
    <location>
        <position position="618"/>
    </location>
    <ligand>
        <name>ATP</name>
        <dbReference type="ChEBI" id="CHEBI:30616"/>
    </ligand>
</feature>
<proteinExistence type="predicted"/>
<keyword evidence="26" id="KW-1185">Reference proteome</keyword>
<evidence type="ECO:0000256" key="23">
    <source>
        <dbReference type="SAM" id="SignalP"/>
    </source>
</evidence>
<evidence type="ECO:0000256" key="5">
    <source>
        <dbReference type="ARBA" id="ARBA00022553"/>
    </source>
</evidence>
<keyword evidence="8 22" id="KW-0812">Transmembrane</keyword>
<feature type="transmembrane region" description="Helical" evidence="22">
    <location>
        <begin position="3653"/>
        <end position="3671"/>
    </location>
</feature>
<accession>A0A0E0L4U5</accession>
<reference evidence="25" key="2">
    <citation type="submission" date="2018-05" db="EMBL/GenBank/DDBJ databases">
        <title>OpunRS2 (Oryza punctata Reference Sequence Version 2).</title>
        <authorList>
            <person name="Zhang J."/>
            <person name="Kudrna D."/>
            <person name="Lee S."/>
            <person name="Talag J."/>
            <person name="Welchert J."/>
            <person name="Wing R.A."/>
        </authorList>
    </citation>
    <scope>NUCLEOTIDE SEQUENCE [LARGE SCALE GENOMIC DNA]</scope>
</reference>
<dbReference type="GO" id="GO:0005524">
    <property type="term" value="F:ATP binding"/>
    <property type="evidence" value="ECO:0007669"/>
    <property type="project" value="UniProtKB-UniRule"/>
</dbReference>
<feature type="transmembrane region" description="Helical" evidence="22">
    <location>
        <begin position="4171"/>
        <end position="4191"/>
    </location>
</feature>
<feature type="transmembrane region" description="Helical" evidence="22">
    <location>
        <begin position="514"/>
        <end position="539"/>
    </location>
</feature>
<dbReference type="FunFam" id="1.10.510.10:FF:000095">
    <property type="entry name" value="protein STRUBBELIG-RECEPTOR FAMILY 8"/>
    <property type="match status" value="1"/>
</dbReference>
<dbReference type="PROSITE" id="PS00107">
    <property type="entry name" value="PROTEIN_KINASE_ATP"/>
    <property type="match status" value="4"/>
</dbReference>
<dbReference type="InterPro" id="IPR003591">
    <property type="entry name" value="Leu-rich_rpt_typical-subtyp"/>
</dbReference>
<dbReference type="FunFam" id="1.10.510.10:FF:000358">
    <property type="entry name" value="Putative leucine-rich repeat receptor-like serine/threonine-protein kinase"/>
    <property type="match status" value="1"/>
</dbReference>
<comment type="subcellular location">
    <subcellularLocation>
        <location evidence="1">Cell membrane</location>
        <topology evidence="1">Single-pass membrane protein</topology>
    </subcellularLocation>
</comment>
<evidence type="ECO:0000256" key="20">
    <source>
        <dbReference type="PROSITE-ProRule" id="PRU10141"/>
    </source>
</evidence>
<evidence type="ECO:0000259" key="24">
    <source>
        <dbReference type="PROSITE" id="PS50011"/>
    </source>
</evidence>
<comment type="catalytic activity">
    <reaction evidence="19">
        <text>L-seryl-[protein] + ATP = O-phospho-L-seryl-[protein] + ADP + H(+)</text>
        <dbReference type="Rhea" id="RHEA:17989"/>
        <dbReference type="Rhea" id="RHEA-COMP:9863"/>
        <dbReference type="Rhea" id="RHEA-COMP:11604"/>
        <dbReference type="ChEBI" id="CHEBI:15378"/>
        <dbReference type="ChEBI" id="CHEBI:29999"/>
        <dbReference type="ChEBI" id="CHEBI:30616"/>
        <dbReference type="ChEBI" id="CHEBI:83421"/>
        <dbReference type="ChEBI" id="CHEBI:456216"/>
        <dbReference type="EC" id="2.7.11.1"/>
    </reaction>
</comment>
<feature type="domain" description="Protein kinase" evidence="24">
    <location>
        <begin position="3335"/>
        <end position="3611"/>
    </location>
</feature>
<keyword evidence="13 20" id="KW-0067">ATP-binding</keyword>
<feature type="region of interest" description="Disordered" evidence="21">
    <location>
        <begin position="4207"/>
        <end position="4233"/>
    </location>
</feature>
<feature type="domain" description="Protein kinase" evidence="24">
    <location>
        <begin position="4253"/>
        <end position="4535"/>
    </location>
</feature>
<feature type="domain" description="Protein kinase" evidence="24">
    <location>
        <begin position="2452"/>
        <end position="2727"/>
    </location>
</feature>
<dbReference type="SMART" id="SM00220">
    <property type="entry name" value="S_TKc"/>
    <property type="match status" value="5"/>
</dbReference>
<dbReference type="Gene3D" id="3.30.200.20">
    <property type="entry name" value="Phosphorylase Kinase, domain 1"/>
    <property type="match status" value="5"/>
</dbReference>
<dbReference type="PANTHER" id="PTHR45631:SF114">
    <property type="entry name" value="OS05G0525800 PROTEIN"/>
    <property type="match status" value="1"/>
</dbReference>
<dbReference type="InterPro" id="IPR000719">
    <property type="entry name" value="Prot_kinase_dom"/>
</dbReference>
<dbReference type="InterPro" id="IPR008271">
    <property type="entry name" value="Ser/Thr_kinase_AS"/>
</dbReference>
<evidence type="ECO:0000256" key="10">
    <source>
        <dbReference type="ARBA" id="ARBA00022737"/>
    </source>
</evidence>
<dbReference type="InterPro" id="IPR017441">
    <property type="entry name" value="Protein_kinase_ATP_BS"/>
</dbReference>
<dbReference type="PRINTS" id="PR00019">
    <property type="entry name" value="LEURICHRPT"/>
</dbReference>
<protein>
    <recommendedName>
        <fullName evidence="2">non-specific serine/threonine protein kinase</fullName>
        <ecNumber evidence="2">2.7.11.1</ecNumber>
    </recommendedName>
</protein>
<dbReference type="InterPro" id="IPR011009">
    <property type="entry name" value="Kinase-like_dom_sf"/>
</dbReference>
<dbReference type="InterPro" id="IPR001611">
    <property type="entry name" value="Leu-rich_rpt"/>
</dbReference>
<dbReference type="PROSITE" id="PS00108">
    <property type="entry name" value="PROTEIN_KINASE_ST"/>
    <property type="match status" value="5"/>
</dbReference>
<feature type="binding site" evidence="20">
    <location>
        <position position="2480"/>
    </location>
    <ligand>
        <name>ATP</name>
        <dbReference type="ChEBI" id="CHEBI:30616"/>
    </ligand>
</feature>
<dbReference type="InterPro" id="IPR024788">
    <property type="entry name" value="Malectin-like_Carb-bd_dom"/>
</dbReference>
<evidence type="ECO:0000256" key="11">
    <source>
        <dbReference type="ARBA" id="ARBA00022741"/>
    </source>
</evidence>
<feature type="transmembrane region" description="Helical" evidence="22">
    <location>
        <begin position="3263"/>
        <end position="3285"/>
    </location>
</feature>
<dbReference type="Gene3D" id="3.80.10.10">
    <property type="entry name" value="Ribonuclease Inhibitor"/>
    <property type="match status" value="5"/>
</dbReference>
<feature type="transmembrane region" description="Helical" evidence="22">
    <location>
        <begin position="2375"/>
        <end position="2402"/>
    </location>
</feature>
<keyword evidence="17" id="KW-0325">Glycoprotein</keyword>
<keyword evidence="10" id="KW-0677">Repeat</keyword>
<keyword evidence="3" id="KW-1003">Cell membrane</keyword>
<evidence type="ECO:0000256" key="19">
    <source>
        <dbReference type="ARBA" id="ARBA00048679"/>
    </source>
</evidence>
<dbReference type="EnsemblPlants" id="OPUNC05G20840.2">
    <property type="protein sequence ID" value="OPUNC05G20840.2"/>
    <property type="gene ID" value="OPUNC05G20840"/>
</dbReference>
<dbReference type="FunFam" id="1.10.510.10:FF:000146">
    <property type="entry name" value="LRR receptor-like serine/threonine-protein kinase IOS1"/>
    <property type="match status" value="3"/>
</dbReference>
<evidence type="ECO:0000256" key="21">
    <source>
        <dbReference type="SAM" id="MobiDB-lite"/>
    </source>
</evidence>
<feature type="transmembrane region" description="Helical" evidence="22">
    <location>
        <begin position="936"/>
        <end position="955"/>
    </location>
</feature>
<evidence type="ECO:0000256" key="3">
    <source>
        <dbReference type="ARBA" id="ARBA00022475"/>
    </source>
</evidence>
<evidence type="ECO:0000256" key="4">
    <source>
        <dbReference type="ARBA" id="ARBA00022527"/>
    </source>
</evidence>
<evidence type="ECO:0000313" key="26">
    <source>
        <dbReference type="Proteomes" id="UP000026962"/>
    </source>
</evidence>
<dbReference type="Pfam" id="PF12819">
    <property type="entry name" value="Malectin_like"/>
    <property type="match status" value="5"/>
</dbReference>
<dbReference type="PANTHER" id="PTHR45631">
    <property type="entry name" value="OS07G0107800 PROTEIN-RELATED"/>
    <property type="match status" value="1"/>
</dbReference>
<dbReference type="Pfam" id="PF07714">
    <property type="entry name" value="PK_Tyr_Ser-Thr"/>
    <property type="match status" value="5"/>
</dbReference>
<dbReference type="STRING" id="4537.A0A0E0L4U5"/>
<dbReference type="EC" id="2.7.11.1" evidence="2"/>
<keyword evidence="6" id="KW-0433">Leucine-rich repeat</keyword>
<feature type="binding site" evidence="20">
    <location>
        <position position="4281"/>
    </location>
    <ligand>
        <name>ATP</name>
        <dbReference type="ChEBI" id="CHEBI:30616"/>
    </ligand>
</feature>
<organism evidence="25">
    <name type="scientific">Oryza punctata</name>
    <name type="common">Red rice</name>
    <dbReference type="NCBI Taxonomy" id="4537"/>
    <lineage>
        <taxon>Eukaryota</taxon>
        <taxon>Viridiplantae</taxon>
        <taxon>Streptophyta</taxon>
        <taxon>Embryophyta</taxon>
        <taxon>Tracheophyta</taxon>
        <taxon>Spermatophyta</taxon>
        <taxon>Magnoliopsida</taxon>
        <taxon>Liliopsida</taxon>
        <taxon>Poales</taxon>
        <taxon>Poaceae</taxon>
        <taxon>BOP clade</taxon>
        <taxon>Oryzoideae</taxon>
        <taxon>Oryzeae</taxon>
        <taxon>Oryzinae</taxon>
        <taxon>Oryza</taxon>
    </lineage>
</organism>
<dbReference type="SMART" id="SM00369">
    <property type="entry name" value="LRR_TYP"/>
    <property type="match status" value="8"/>
</dbReference>
<evidence type="ECO:0000256" key="17">
    <source>
        <dbReference type="ARBA" id="ARBA00023180"/>
    </source>
</evidence>
<sequence>MAARSWLLLLCFAAVATAGVLQARAQPDSNGFISVDCGLPGKTGFVDDKSTLSFVADDGFTDGGACHNISAEYITPGLGKRYHTLRSFPDGTRNCYTLRSLVAGLKYLLRASFLYGNYDGLNKLPVFDLYVGVNYWTMVNITGPGDAVIVEAIVVVPDNFVQVCLVNTGAGTPFISGLDLRPLKNTLYPQANATQGLVLLGRLNFGPTDYTDVIRLNPSLKLRSYVNHFHYLKENLIDERLSYRYPDDPHDRIWFPWVDSTKWSQISSTKKVQDLDNDMYETPTAVMQTAITPRNASRNIEFSWDPVPLPNDPTPGYIAIFHFSELQLLPGNAVREFYINLNGKPWFLTAFKPEYLYNDATFNRNPYRGYSSYNISINATANSTLPPLINAVEVFSVIPTATIGTDPQDVSAITAIKEKYQVVKNWMGDPCVPKMLAWDKNLSSSGLSGEVSSYFGNLKAIQNLDLTGNQLSGSIPSGLLKRIQDGSLNLRYENNPNLCTNGDSCQPAKKKSKLAIYIVIPIVLVAVIISVAVLLCCLLRRKKQASMSNSVKPQNETVSNVSSNGGYDHSSSLRLENRRFTYNELEKITNNFQRVLGRGGFGYVYDGFLEDGTQVAVKLRSESSNQGAKEFLAEAQILTRIHHKNLVSMIGYCKDGEYMALVYEYMSEGTLQEHIAGKNKNGRYLTWRERLRIALESAQEYLHKACNPPLIHRDVKAANILLNTRLEAKIADFGLSKTFNHDNDTHVSTNTLVGTPGYVDPEYQATMQPTTKSDVYSFGVILLELVTGKPSILRDPGPISIIQWARQRLARGNIESVVDAHMHGDHDVNGVWKAADIALKCTAQTSTQRPTMTDVVAQLQECLELEDRRCGMEDSYNNFYADNNNDPNSSYNMYNTDQSTDASQNNTTFEIEHNFGRVPTMATGPRSSSVTMAARSWLFLLCFAAAVATTGVLQARAQPDSKDCGLPGKTSYVDEKTKISYASDDGFTDGGKYYNVSPEYIKPAVTARYYNVRSFPDGARNCYTLRSLVAGLKYLIRATFMYGNYDGLNKLPVFDLHIGVNFWTMVNITDPIQPVIREAIVVVPDDSVQVCLVNTGAGTPFISGLDLRPLMNKLYPQVNATQGLLQLARLNFGPSDETSIRYPDDPHDRVWFPRFDAANWNEISTTNRVQNIDNVNDLFEAPTAVMQTAVTPINASKNIEFFWNSKPQPNDPTPGYIAIFHFSELENLPNNASRQFYININGMLFDDGFTPSFLYAEASYNSKPFVRYPQYNITINATANSTMPPLINAVEVYSIISTANIGTDSQDVSAIMTIKAKYQVKRNWMGDPCLPRNLVWDNLTCSYVISNPARITSLNLSSSGLSGEISSSFGNLKAVQYLDLSNNNLTGSIPNALSQLSSLTILDLTGNQLNGSIPPGLLKRIQDGSLNLRYGNNPNLCTNGNSCQPAKNKSKLAIYIVVPIVLVLAILSVTTLLYFLLRKKTQGSMNNSVKPQNETMRYGPTNNDSGHNSSLRLENRRFTYNELEKITNNFQRVLGRGGFGKVYDGFLEDGTEVAVKVRIESSNQGDKEFLAEAQILTRIHHKNLVSMIGYCKDGKCMALVYEYMSEGTLQEHIAVERNDGRYLTWKERLRIALESAQGLEYLHKGCNPPLIHRDVKGTNILLNTRLEAKIADFGLSKVFNPDNDTHVSTNTLVGTPGYVDPEYQSTMQPTTKSDVYSFGVVLLELVTAKPAILRDPEPISIIHWAQQRLARGNIEGVVDASMHGDYDVNGLWKVADIALKCTALVSAYRPTMTDVVAQLQECLELEDKHQVSNINNGFYTGNSGDPNSNFYTTEQSTGVHQNNSTSEMEHNFGRMPSIAAFNTGSNGGTVAFDSSLPRRRRRRRVDCGLPGKTSYVDDKTKISYAADDGFTDGGSFHNISAEYIAPTLSARYHNVRSFPDGERNCYTLRSLVAGLKYLMRATFMYGNYDGLSKLPIFDVYIGVNFWMMVNISDPAGATLLEAIVVVPDDFVQVCLVNTGTGTPFISGLDLRPLEKKLYPQANETQGLSLFGRWNFGPISTTEVIRYPDDPHDRIWMPWVSPSYWTEISTTRPVQHTDEDVFDAPTKVMQTAIAPLNASANIEFAWEPYTQPKDPAPGYIAVMHFSELQLRRSNTSRQFYINLNGNMVFSQGYTPGYLYADALYNRNPFLRYPQYNISINATANSTLPPIINAIEVFAVFSTATVGTDGQDASAMMAIKEKYQVKKNWMGDPCVPKTLAWDKLTCSYDSSKPARITNINLSSGGLSGEISSAFANLKALQNLDLSNNNLTGSIPDALSQLPSLTVLDLSGNQLNGSIPSGLLKRVQDGTLNIRYGNNPNLCTNGNSCQPAKHKSKLAIYIVVPVVLVLVIVSVTILLFCLLGQKKKQGSMSTSVKPQNETTSYVPTNGSHGHASSMQLENRRFTYNDLEKITNNFQQVLGRGGFGKVYDGFLEDGTQVAVKLRSESSNQGDKEFLAEAQILTRIHHKSLVSMIGYCKDGKYMALVYEYMSEGTLQEHIAGKRNNGRYLTWRERLRIALESAQGLEYLHKWCNPPLIHRDVKATNILLNARLEAKIADFGLSKQFNLENGTHVSTNTLVGTPGYVDPEYQATMQPTTKSDVYSFGVVLLELVTGKPAVLRDPEPTSIIHWAQQRLAWGNIEEVVDAHMNGDHDVNGVWKVADIALKCTVHVSAKRPTMTDVVAQLQECLELEEGRCAVNNANNNFYTSNNSNSNSSYDMYATDHSIDVSQNSIAFEMEHNFGRMPSTTAGFISIDCGLPEKSSYVDDATKLQFTSDDGFTDAGTIHNVSAEFATPTTTTDRSLYSLRSFATGARNCYTLPSIVPGSKYLVRATFMYGNYDGLNKPPVFDLYLGANFWQTVTVPSADWLGIAEVIAVVPDDFVQVCLVNTGAGTPFISGLDLRPLANSLYAQANAKQGLVLLDRRNLGVSGNTTGVRYPDDRYDRMWWPWSNPPAEWSDISSTEKVQNTIAAMFDVPSVVMQTAITTRNSSIAIQFSWDTKPNHVYPDPGLIFTLFFSELEILASNAVREFNVTVNGVIWTKQPYRPLYLSTDSLFNGAPHRSYSRYNFSIYATGNSTLPPIVNAVEVFSVISTANVATDAQDVSAVTAIKARYQVKKGWTGDPCAPKALAWDGLSCSYGVSTSPRITSLNLSNCGLSGDISSYFANLKEIKYLDLTGNQLNGSIPSGLLKRSQDGSLTLRYGNNPNLCSNSSSCNLPQKKSNSMLAVYVAIPVVVIGAVAVLLFLFIRKKKGRGSVKPHILGSGVASHRKNGSEQRVLDPLQNNRQFTYKDLAVITNKFQRVLGRGGFGPVYDGFLKDGTHVAVKVRDESSDQGYSEFLTEAQTLTKIHHRNLVSLIGYCKDGDYLALVYEHMSEGTLEDKLRGKDSNTRSLTWRQRLRIVLESAQGLEYLHKACRPRFVHRDVKSSNILLNAKLEAKVADFGLTKAFKCDNDTHVSTVRVVGTRGYLAPEYVTALQVTEKIDVYSFGVVLLEVITGQPHLLKCPEPISIIQWTQQRLARGNIEGVMDVRMQGDHYDINGIWKVADVALKCTAQAPGQRPTMTDVVAQLKECLELEENSFKGDTSDSYMTQSSIDRNSSYNTYQSTTRAMAARSWLFILCLAVAAAGILQIRAQPDLKGFISIDCGLEGKTGYLDDKTNLSYVPDDGFIDTGTNHNISVEYLTPLTSKRYYNLRSFPDGERNCYTLRSLVAGLKYLIRGVFMYGNYDGLNRLPVFDLYIGVNFFTVVNITRPDGAALEETIVVVPDDFVQVCLVNTGGGTPFISGLDLRPLKSTLYPQVTEMQGLSLFGRWNFGPTSNTEIIRYPDDPHDRVWIPWINPIDWTVISTTMTVQNLENDMFEAPSPVMRTAITPRNASGNIEFAWEAYTQPKDPVPGYIANLHFTEVQLLPSNAVREFYINLNGKLVYNESYRPAYLYADAIYNSKPFLRYPRYNISINATSNSTLPPIINAIEVFSIMPTTNVGTDSQDAFAMMAIEAKYQVKKNWMGDPCVPKTLAWDSLTCSYATSGRPRVTSLNLSSSGIRGDISSSFASLKAVQYLNLSNNNLTGSIPDALSQLPLLTVLDLTGNQLSGSIPSGLLKRTQDGSLDLRYGNNPNLCTNGNSCQLPKRKNKLVIYLVVPIVLVVMIVSILGMSMNKTNYPFHASFAYQGPRSKSTKPQNEKAGYASKNGGHMHSSSLQLENRRFTYRELEMMTDNFQRELGRGGFGCVYDGFLEDHTRVAVKLMFKNSKQGDKEFLAEAQILTRVHHKNLVSMIGYCKDGDNMALVYEYISFEMLLVDMRKHFFHFACNRKQQQKILTLEKAAPDRSRICARQYLHKGCNPPLIHRDVKATNILLNAMLEAKIADFGLSKAFNRNNDTHVSTNTLVGTPGYVDPEYLMTMQPTTKSDVYSFGVVLLELVTGNLALLQDLDNTSIIQWVQQHLARGNIEDVVDARMHGDHDINSVWKVVDIALKCTMQESIQRPTITDVVAMLQECIELENRHPKDYTASSENHNSSHNTYGVDQYTNVIRSNDVFEVGLNIARVPTMATGPATR</sequence>
<dbReference type="FunFam" id="3.30.200.20:FF:000039">
    <property type="entry name" value="receptor-like protein kinase FERONIA"/>
    <property type="match status" value="1"/>
</dbReference>
<evidence type="ECO:0000256" key="22">
    <source>
        <dbReference type="SAM" id="Phobius"/>
    </source>
</evidence>
<evidence type="ECO:0000256" key="9">
    <source>
        <dbReference type="ARBA" id="ARBA00022729"/>
    </source>
</evidence>
<feature type="region of interest" description="Disordered" evidence="21">
    <location>
        <begin position="2408"/>
        <end position="2433"/>
    </location>
</feature>
<keyword evidence="16" id="KW-0675">Receptor</keyword>
<feature type="domain" description="Protein kinase" evidence="24">
    <location>
        <begin position="590"/>
        <end position="863"/>
    </location>
</feature>
<feature type="binding site" evidence="20">
    <location>
        <position position="1556"/>
    </location>
    <ligand>
        <name>ATP</name>
        <dbReference type="ChEBI" id="CHEBI:30616"/>
    </ligand>
</feature>
<keyword evidence="9 23" id="KW-0732">Signal</keyword>
<dbReference type="Gene3D" id="1.10.510.10">
    <property type="entry name" value="Transferase(Phosphotransferase) domain 1"/>
    <property type="match status" value="5"/>
</dbReference>
<dbReference type="eggNOG" id="ENOG502QQCZ">
    <property type="taxonomic scope" value="Eukaryota"/>
</dbReference>
<dbReference type="SUPFAM" id="SSF52058">
    <property type="entry name" value="L domain-like"/>
    <property type="match status" value="2"/>
</dbReference>
<dbReference type="GO" id="GO:0004674">
    <property type="term" value="F:protein serine/threonine kinase activity"/>
    <property type="evidence" value="ECO:0007669"/>
    <property type="project" value="UniProtKB-KW"/>
</dbReference>
<keyword evidence="7" id="KW-0808">Transferase</keyword>
<dbReference type="Gramene" id="OPUNC05G20840.2">
    <property type="protein sequence ID" value="OPUNC05G20840.2"/>
    <property type="gene ID" value="OPUNC05G20840"/>
</dbReference>
<dbReference type="SUPFAM" id="SSF56112">
    <property type="entry name" value="Protein kinase-like (PK-like)"/>
    <property type="match status" value="5"/>
</dbReference>
<evidence type="ECO:0000256" key="2">
    <source>
        <dbReference type="ARBA" id="ARBA00012513"/>
    </source>
</evidence>
<evidence type="ECO:0000256" key="13">
    <source>
        <dbReference type="ARBA" id="ARBA00022840"/>
    </source>
</evidence>
<dbReference type="PROSITE" id="PS51450">
    <property type="entry name" value="LRR"/>
    <property type="match status" value="1"/>
</dbReference>
<evidence type="ECO:0000256" key="8">
    <source>
        <dbReference type="ARBA" id="ARBA00022692"/>
    </source>
</evidence>
<dbReference type="PROSITE" id="PS50011">
    <property type="entry name" value="PROTEIN_KINASE_DOM"/>
    <property type="match status" value="5"/>
</dbReference>
<feature type="domain" description="Protein kinase" evidence="24">
    <location>
        <begin position="1528"/>
        <end position="1803"/>
    </location>
</feature>
<evidence type="ECO:0000256" key="18">
    <source>
        <dbReference type="ARBA" id="ARBA00047899"/>
    </source>
</evidence>
<feature type="chain" id="PRO_5002366240" description="non-specific serine/threonine protein kinase" evidence="23">
    <location>
        <begin position="19"/>
        <end position="4593"/>
    </location>
</feature>
<comment type="catalytic activity">
    <reaction evidence="18">
        <text>L-threonyl-[protein] + ATP = O-phospho-L-threonyl-[protein] + ADP + H(+)</text>
        <dbReference type="Rhea" id="RHEA:46608"/>
        <dbReference type="Rhea" id="RHEA-COMP:11060"/>
        <dbReference type="Rhea" id="RHEA-COMP:11605"/>
        <dbReference type="ChEBI" id="CHEBI:15378"/>
        <dbReference type="ChEBI" id="CHEBI:30013"/>
        <dbReference type="ChEBI" id="CHEBI:30616"/>
        <dbReference type="ChEBI" id="CHEBI:61977"/>
        <dbReference type="ChEBI" id="CHEBI:456216"/>
        <dbReference type="EC" id="2.7.11.1"/>
    </reaction>
</comment>
<dbReference type="Pfam" id="PF13855">
    <property type="entry name" value="LRR_8"/>
    <property type="match status" value="3"/>
</dbReference>
<evidence type="ECO:0000256" key="12">
    <source>
        <dbReference type="ARBA" id="ARBA00022777"/>
    </source>
</evidence>
<evidence type="ECO:0000256" key="6">
    <source>
        <dbReference type="ARBA" id="ARBA00022614"/>
    </source>
</evidence>
<dbReference type="InterPro" id="IPR032675">
    <property type="entry name" value="LRR_dom_sf"/>
</dbReference>
<dbReference type="OMA" id="QWINSIW"/>
<dbReference type="CDD" id="cd14066">
    <property type="entry name" value="STKc_IRAK"/>
    <property type="match status" value="4"/>
</dbReference>
<evidence type="ECO:0000256" key="15">
    <source>
        <dbReference type="ARBA" id="ARBA00023136"/>
    </source>
</evidence>
<dbReference type="FunFam" id="3.80.10.10:FF:000129">
    <property type="entry name" value="Leucine-rich repeat receptor-like kinase"/>
    <property type="match status" value="3"/>
</dbReference>
<feature type="transmembrane region" description="Helical" evidence="22">
    <location>
        <begin position="1452"/>
        <end position="1477"/>
    </location>
</feature>
<evidence type="ECO:0000313" key="25">
    <source>
        <dbReference type="EnsemblPlants" id="OPUNC05G20840.2"/>
    </source>
</evidence>
<dbReference type="GO" id="GO:0005886">
    <property type="term" value="C:plasma membrane"/>
    <property type="evidence" value="ECO:0007669"/>
    <property type="project" value="UniProtKB-SubCell"/>
</dbReference>
<dbReference type="Proteomes" id="UP000026962">
    <property type="component" value="Chromosome 5"/>
</dbReference>
<evidence type="ECO:0000256" key="7">
    <source>
        <dbReference type="ARBA" id="ARBA00022679"/>
    </source>
</evidence>